<evidence type="ECO:0000256" key="2">
    <source>
        <dbReference type="ARBA" id="ARBA00022475"/>
    </source>
</evidence>
<evidence type="ECO:0000256" key="1">
    <source>
        <dbReference type="ARBA" id="ARBA00004651"/>
    </source>
</evidence>
<gene>
    <name evidence="9" type="ORF">SAMN02745119_00351</name>
</gene>
<dbReference type="GO" id="GO:0005886">
    <property type="term" value="C:plasma membrane"/>
    <property type="evidence" value="ECO:0007669"/>
    <property type="project" value="UniProtKB-SubCell"/>
</dbReference>
<feature type="transmembrane region" description="Helical" evidence="6">
    <location>
        <begin position="257"/>
        <end position="276"/>
    </location>
</feature>
<evidence type="ECO:0000313" key="10">
    <source>
        <dbReference type="Proteomes" id="UP000190102"/>
    </source>
</evidence>
<evidence type="ECO:0000256" key="3">
    <source>
        <dbReference type="ARBA" id="ARBA00022692"/>
    </source>
</evidence>
<dbReference type="OrthoDB" id="9787732at2"/>
<feature type="domain" description="RDD" evidence="7">
    <location>
        <begin position="159"/>
        <end position="289"/>
    </location>
</feature>
<comment type="subcellular location">
    <subcellularLocation>
        <location evidence="1">Cell membrane</location>
        <topology evidence="1">Multi-pass membrane protein</topology>
    </subcellularLocation>
</comment>
<dbReference type="PANTHER" id="PTHR36115">
    <property type="entry name" value="PROLINE-RICH ANTIGEN HOMOLOG-RELATED"/>
    <property type="match status" value="1"/>
</dbReference>
<keyword evidence="3 6" id="KW-0812">Transmembrane</keyword>
<evidence type="ECO:0000256" key="6">
    <source>
        <dbReference type="SAM" id="Phobius"/>
    </source>
</evidence>
<dbReference type="NCBIfam" id="TIGR02098">
    <property type="entry name" value="MJ0042_CXXC"/>
    <property type="match status" value="1"/>
</dbReference>
<organism evidence="9 10">
    <name type="scientific">Trichlorobacter thiogenes</name>
    <dbReference type="NCBI Taxonomy" id="115783"/>
    <lineage>
        <taxon>Bacteria</taxon>
        <taxon>Pseudomonadati</taxon>
        <taxon>Thermodesulfobacteriota</taxon>
        <taxon>Desulfuromonadia</taxon>
        <taxon>Geobacterales</taxon>
        <taxon>Geobacteraceae</taxon>
        <taxon>Trichlorobacter</taxon>
    </lineage>
</organism>
<reference evidence="10" key="1">
    <citation type="submission" date="2017-02" db="EMBL/GenBank/DDBJ databases">
        <authorList>
            <person name="Varghese N."/>
            <person name="Submissions S."/>
        </authorList>
    </citation>
    <scope>NUCLEOTIDE SEQUENCE [LARGE SCALE GENOMIC DNA]</scope>
    <source>
        <strain evidence="10">ATCC BAA-34</strain>
    </source>
</reference>
<evidence type="ECO:0000313" key="9">
    <source>
        <dbReference type="EMBL" id="SJZ38055.1"/>
    </source>
</evidence>
<evidence type="ECO:0000259" key="7">
    <source>
        <dbReference type="Pfam" id="PF06271"/>
    </source>
</evidence>
<dbReference type="Proteomes" id="UP000190102">
    <property type="component" value="Unassembled WGS sequence"/>
</dbReference>
<dbReference type="PANTHER" id="PTHR36115:SF9">
    <property type="entry name" value="LMO1584 PROTEIN"/>
    <property type="match status" value="1"/>
</dbReference>
<dbReference type="AlphaFoldDB" id="A0A1T4K6X5"/>
<evidence type="ECO:0000256" key="5">
    <source>
        <dbReference type="ARBA" id="ARBA00023136"/>
    </source>
</evidence>
<evidence type="ECO:0000259" key="8">
    <source>
        <dbReference type="Pfam" id="PF13717"/>
    </source>
</evidence>
<sequence length="295" mass="30919">MTITCPHCGASGQLDDSKRPVGATSINCPRCKQSFPLPPLESAAVAPPVIPVPPALAAEPAPLRPCPACGGIIEGSGGLCNACEAARNRQSAAGNGAITLPPSVAAAEDRSSGNCAVCKGRFAQSQMVRFGDKLVCASCKPTYVQMLAMGMGNTGDLRYAGFWIRFGAKMIDGIILWVVNFATTMATTFLIASNNSPQMAIVAAIMNVCIQVGVGIAYNIYFLSGNHQATPGKMACGLKVVTADGDKISAGRAVGRYFAEMLSGMIMAIGYIMAAFDDEKRTLHDRICNTRVVFK</sequence>
<dbReference type="InterPro" id="IPR010432">
    <property type="entry name" value="RDD"/>
</dbReference>
<dbReference type="Pfam" id="PF06271">
    <property type="entry name" value="RDD"/>
    <property type="match status" value="1"/>
</dbReference>
<dbReference type="Pfam" id="PF13717">
    <property type="entry name" value="Zn_ribbon_4"/>
    <property type="match status" value="1"/>
</dbReference>
<dbReference type="InterPro" id="IPR011723">
    <property type="entry name" value="Znf/thioredoxin_put"/>
</dbReference>
<feature type="transmembrane region" description="Helical" evidence="6">
    <location>
        <begin position="174"/>
        <end position="193"/>
    </location>
</feature>
<accession>A0A1T4K6X5</accession>
<keyword evidence="5 6" id="KW-0472">Membrane</keyword>
<name>A0A1T4K6X5_9BACT</name>
<dbReference type="EMBL" id="FUWR01000001">
    <property type="protein sequence ID" value="SJZ38055.1"/>
    <property type="molecule type" value="Genomic_DNA"/>
</dbReference>
<feature type="domain" description="Zinc finger/thioredoxin putative" evidence="8">
    <location>
        <begin position="1"/>
        <end position="36"/>
    </location>
</feature>
<evidence type="ECO:0000256" key="4">
    <source>
        <dbReference type="ARBA" id="ARBA00022989"/>
    </source>
</evidence>
<feature type="transmembrane region" description="Helical" evidence="6">
    <location>
        <begin position="199"/>
        <end position="223"/>
    </location>
</feature>
<proteinExistence type="predicted"/>
<keyword evidence="10" id="KW-1185">Reference proteome</keyword>
<dbReference type="STRING" id="115783.SAMN02745119_00351"/>
<dbReference type="RefSeq" id="WP_078788646.1">
    <property type="nucleotide sequence ID" value="NZ_FUWR01000001.1"/>
</dbReference>
<keyword evidence="2" id="KW-1003">Cell membrane</keyword>
<protein>
    <submittedName>
        <fullName evidence="9">MJ0042 family finger-like domain-containing protein</fullName>
    </submittedName>
</protein>
<keyword evidence="4 6" id="KW-1133">Transmembrane helix</keyword>
<dbReference type="InterPro" id="IPR051791">
    <property type="entry name" value="Pra-immunoreactive"/>
</dbReference>